<dbReference type="InterPro" id="IPR050695">
    <property type="entry name" value="N-acetylmuramoyl_amidase_3"/>
</dbReference>
<name>A0A1I3QXW6_9BACL</name>
<dbReference type="SUPFAM" id="SSF53187">
    <property type="entry name" value="Zn-dependent exopeptidases"/>
    <property type="match status" value="1"/>
</dbReference>
<dbReference type="PANTHER" id="PTHR30404">
    <property type="entry name" value="N-ACETYLMURAMOYL-L-ALANINE AMIDASE"/>
    <property type="match status" value="1"/>
</dbReference>
<protein>
    <submittedName>
        <fullName evidence="3">N-acetylmuramoyl-L-alanine amidase</fullName>
    </submittedName>
</protein>
<dbReference type="GO" id="GO:0030288">
    <property type="term" value="C:outer membrane-bounded periplasmic space"/>
    <property type="evidence" value="ECO:0007669"/>
    <property type="project" value="TreeGrafter"/>
</dbReference>
<gene>
    <name evidence="3" type="ORF">SAMN05421852_108165</name>
</gene>
<dbReference type="GO" id="GO:0008745">
    <property type="term" value="F:N-acetylmuramoyl-L-alanine amidase activity"/>
    <property type="evidence" value="ECO:0007669"/>
    <property type="project" value="InterPro"/>
</dbReference>
<accession>A0A1I3QXW6</accession>
<reference evidence="3 4" key="1">
    <citation type="submission" date="2016-10" db="EMBL/GenBank/DDBJ databases">
        <authorList>
            <person name="de Groot N.N."/>
        </authorList>
    </citation>
    <scope>NUCLEOTIDE SEQUENCE [LARGE SCALE GENOMIC DNA]</scope>
    <source>
        <strain evidence="3 4">DSM 44778</strain>
    </source>
</reference>
<keyword evidence="4" id="KW-1185">Reference proteome</keyword>
<dbReference type="GO" id="GO:0009253">
    <property type="term" value="P:peptidoglycan catabolic process"/>
    <property type="evidence" value="ECO:0007669"/>
    <property type="project" value="InterPro"/>
</dbReference>
<evidence type="ECO:0000256" key="1">
    <source>
        <dbReference type="ARBA" id="ARBA00022801"/>
    </source>
</evidence>
<organism evidence="3 4">
    <name type="scientific">Thermoflavimicrobium dichotomicum</name>
    <dbReference type="NCBI Taxonomy" id="46223"/>
    <lineage>
        <taxon>Bacteria</taxon>
        <taxon>Bacillati</taxon>
        <taxon>Bacillota</taxon>
        <taxon>Bacilli</taxon>
        <taxon>Bacillales</taxon>
        <taxon>Thermoactinomycetaceae</taxon>
        <taxon>Thermoflavimicrobium</taxon>
    </lineage>
</organism>
<keyword evidence="1" id="KW-0378">Hydrolase</keyword>
<evidence type="ECO:0000313" key="3">
    <source>
        <dbReference type="EMBL" id="SFJ38918.1"/>
    </source>
</evidence>
<feature type="domain" description="MurNAc-LAA" evidence="2">
    <location>
        <begin position="120"/>
        <end position="231"/>
    </location>
</feature>
<proteinExistence type="predicted"/>
<sequence>MQMSRWYKVLGNLCLVVFGLVLVTLAYMESVRSVWGAAEMPLVGKVIVIDPGHGGPDGGAVSKEGIVEKEIALRVALFLHDFLQQSGAKVIMTRDKDTDLADPETERLSKRKSQDLARRIQLIRKIHPDVFVSIHINSFPSSRWRGAQTFYNPVREENKKLASFIQESLIHYLENTFRVPKQKNDVFILKQSPVPTALVEIGFLSNSSEAVLLASRHYQKKVAAAIYYGILNYYSGKKTPEFTV</sequence>
<dbReference type="AlphaFoldDB" id="A0A1I3QXW6"/>
<dbReference type="Pfam" id="PF01520">
    <property type="entry name" value="Amidase_3"/>
    <property type="match status" value="1"/>
</dbReference>
<dbReference type="CDD" id="cd02696">
    <property type="entry name" value="MurNAc-LAA"/>
    <property type="match status" value="1"/>
</dbReference>
<evidence type="ECO:0000259" key="2">
    <source>
        <dbReference type="SMART" id="SM00646"/>
    </source>
</evidence>
<dbReference type="InterPro" id="IPR014234">
    <property type="entry name" value="Spore_CwlD"/>
</dbReference>
<dbReference type="NCBIfam" id="TIGR02883">
    <property type="entry name" value="spore_cwlD"/>
    <property type="match status" value="1"/>
</dbReference>
<dbReference type="Proteomes" id="UP000199545">
    <property type="component" value="Unassembled WGS sequence"/>
</dbReference>
<dbReference type="Gene3D" id="3.40.630.40">
    <property type="entry name" value="Zn-dependent exopeptidases"/>
    <property type="match status" value="1"/>
</dbReference>
<dbReference type="EMBL" id="FORR01000008">
    <property type="protein sequence ID" value="SFJ38918.1"/>
    <property type="molecule type" value="Genomic_DNA"/>
</dbReference>
<dbReference type="SMART" id="SM00646">
    <property type="entry name" value="Ami_3"/>
    <property type="match status" value="1"/>
</dbReference>
<dbReference type="InterPro" id="IPR002508">
    <property type="entry name" value="MurNAc-LAA_cat"/>
</dbReference>
<dbReference type="STRING" id="46223.SAMN05421852_108165"/>
<dbReference type="PANTHER" id="PTHR30404:SF0">
    <property type="entry name" value="N-ACETYLMURAMOYL-L-ALANINE AMIDASE AMIC"/>
    <property type="match status" value="1"/>
</dbReference>
<evidence type="ECO:0000313" key="4">
    <source>
        <dbReference type="Proteomes" id="UP000199545"/>
    </source>
</evidence>